<evidence type="ECO:0000256" key="1">
    <source>
        <dbReference type="SAM" id="MobiDB-lite"/>
    </source>
</evidence>
<feature type="compositionally biased region" description="Low complexity" evidence="1">
    <location>
        <begin position="18"/>
        <end position="34"/>
    </location>
</feature>
<feature type="signal peptide" evidence="2">
    <location>
        <begin position="1"/>
        <end position="20"/>
    </location>
</feature>
<protein>
    <recommendedName>
        <fullName evidence="5">Secreted protein</fullName>
    </recommendedName>
</protein>
<sequence length="124" mass="13014">MMGVHVCLPGPLLMMHPVTAATTTPPSSGSSRVRSPCRRRCGRNKGRKSGREKKSDAVSQTTTDQTTLPTPLPGQAAMATARTLPRHDHQIDAAQHTIGGPGGIYSTRGASGFCTQCPTSNCSL</sequence>
<name>A0ABR1YF68_9PEZI</name>
<comment type="caution">
    <text evidence="3">The sequence shown here is derived from an EMBL/GenBank/DDBJ whole genome shotgun (WGS) entry which is preliminary data.</text>
</comment>
<dbReference type="Proteomes" id="UP001492380">
    <property type="component" value="Unassembled WGS sequence"/>
</dbReference>
<gene>
    <name evidence="3" type="ORF">HDK90DRAFT_495513</name>
</gene>
<keyword evidence="4" id="KW-1185">Reference proteome</keyword>
<evidence type="ECO:0000313" key="3">
    <source>
        <dbReference type="EMBL" id="KAK8227582.1"/>
    </source>
</evidence>
<accession>A0ABR1YF68</accession>
<dbReference type="EMBL" id="JBBWRZ010000010">
    <property type="protein sequence ID" value="KAK8227582.1"/>
    <property type="molecule type" value="Genomic_DNA"/>
</dbReference>
<feature type="compositionally biased region" description="Basic residues" evidence="1">
    <location>
        <begin position="35"/>
        <end position="51"/>
    </location>
</feature>
<proteinExistence type="predicted"/>
<feature type="compositionally biased region" description="Low complexity" evidence="1">
    <location>
        <begin position="60"/>
        <end position="69"/>
    </location>
</feature>
<feature type="region of interest" description="Disordered" evidence="1">
    <location>
        <begin position="18"/>
        <end position="83"/>
    </location>
</feature>
<evidence type="ECO:0000313" key="4">
    <source>
        <dbReference type="Proteomes" id="UP001492380"/>
    </source>
</evidence>
<organism evidence="3 4">
    <name type="scientific">Phyllosticta capitalensis</name>
    <dbReference type="NCBI Taxonomy" id="121624"/>
    <lineage>
        <taxon>Eukaryota</taxon>
        <taxon>Fungi</taxon>
        <taxon>Dikarya</taxon>
        <taxon>Ascomycota</taxon>
        <taxon>Pezizomycotina</taxon>
        <taxon>Dothideomycetes</taxon>
        <taxon>Dothideomycetes incertae sedis</taxon>
        <taxon>Botryosphaeriales</taxon>
        <taxon>Phyllostictaceae</taxon>
        <taxon>Phyllosticta</taxon>
    </lineage>
</organism>
<evidence type="ECO:0008006" key="5">
    <source>
        <dbReference type="Google" id="ProtNLM"/>
    </source>
</evidence>
<evidence type="ECO:0000256" key="2">
    <source>
        <dbReference type="SAM" id="SignalP"/>
    </source>
</evidence>
<reference evidence="3 4" key="1">
    <citation type="submission" date="2024-04" db="EMBL/GenBank/DDBJ databases">
        <title>Phyllosticta paracitricarpa is synonymous to the EU quarantine fungus P. citricarpa based on phylogenomic analyses.</title>
        <authorList>
            <consortium name="Lawrence Berkeley National Laboratory"/>
            <person name="Van Ingen-Buijs V.A."/>
            <person name="Van Westerhoven A.C."/>
            <person name="Haridas S."/>
            <person name="Skiadas P."/>
            <person name="Martin F."/>
            <person name="Groenewald J.Z."/>
            <person name="Crous P.W."/>
            <person name="Seidl M.F."/>
        </authorList>
    </citation>
    <scope>NUCLEOTIDE SEQUENCE [LARGE SCALE GENOMIC DNA]</scope>
    <source>
        <strain evidence="3 4">CBS 123374</strain>
    </source>
</reference>
<feature type="chain" id="PRO_5046855106" description="Secreted protein" evidence="2">
    <location>
        <begin position="21"/>
        <end position="124"/>
    </location>
</feature>
<keyword evidence="2" id="KW-0732">Signal</keyword>